<dbReference type="AlphaFoldDB" id="A0A369BQE6"/>
<comment type="similarity">
    <text evidence="1">Belongs to the isochorismatase family.</text>
</comment>
<dbReference type="RefSeq" id="WP_114495474.1">
    <property type="nucleotide sequence ID" value="NZ_QPJW01000001.1"/>
</dbReference>
<organism evidence="4 5">
    <name type="scientific">Fontibacillus phaseoli</name>
    <dbReference type="NCBI Taxonomy" id="1416533"/>
    <lineage>
        <taxon>Bacteria</taxon>
        <taxon>Bacillati</taxon>
        <taxon>Bacillota</taxon>
        <taxon>Bacilli</taxon>
        <taxon>Bacillales</taxon>
        <taxon>Paenibacillaceae</taxon>
        <taxon>Fontibacillus</taxon>
    </lineage>
</organism>
<comment type="caution">
    <text evidence="4">The sequence shown here is derived from an EMBL/GenBank/DDBJ whole genome shotgun (WGS) entry which is preliminary data.</text>
</comment>
<evidence type="ECO:0000256" key="2">
    <source>
        <dbReference type="ARBA" id="ARBA00022801"/>
    </source>
</evidence>
<dbReference type="OrthoDB" id="257098at2"/>
<keyword evidence="2" id="KW-0378">Hydrolase</keyword>
<keyword evidence="5" id="KW-1185">Reference proteome</keyword>
<gene>
    <name evidence="4" type="ORF">DFP94_1011222</name>
</gene>
<dbReference type="SUPFAM" id="SSF52499">
    <property type="entry name" value="Isochorismatase-like hydrolases"/>
    <property type="match status" value="1"/>
</dbReference>
<accession>A0A369BQE6</accession>
<dbReference type="GO" id="GO:0016787">
    <property type="term" value="F:hydrolase activity"/>
    <property type="evidence" value="ECO:0007669"/>
    <property type="project" value="UniProtKB-KW"/>
</dbReference>
<dbReference type="EMBL" id="QPJW01000001">
    <property type="protein sequence ID" value="RCX23621.1"/>
    <property type="molecule type" value="Genomic_DNA"/>
</dbReference>
<dbReference type="Gene3D" id="3.40.50.850">
    <property type="entry name" value="Isochorismatase-like"/>
    <property type="match status" value="1"/>
</dbReference>
<dbReference type="InterPro" id="IPR036380">
    <property type="entry name" value="Isochorismatase-like_sf"/>
</dbReference>
<evidence type="ECO:0000313" key="4">
    <source>
        <dbReference type="EMBL" id="RCX23621.1"/>
    </source>
</evidence>
<dbReference type="InterPro" id="IPR000868">
    <property type="entry name" value="Isochorismatase-like_dom"/>
</dbReference>
<evidence type="ECO:0000256" key="1">
    <source>
        <dbReference type="ARBA" id="ARBA00006336"/>
    </source>
</evidence>
<dbReference type="PANTHER" id="PTHR43540">
    <property type="entry name" value="PEROXYUREIDOACRYLATE/UREIDOACRYLATE AMIDOHYDROLASE-RELATED"/>
    <property type="match status" value="1"/>
</dbReference>
<sequence>MKPALLIIDLQTGFVSGPRRRGEIEEACEYINATSELFRNAGLPVVIVQDTECGKESEGYELIPEVVVQETDLRVEKEWSNSFWKTPLEELLLDQGVDFVVVCGFAAEHCVTFTYNGARERGFGAAILQNGILGEHPNAVQSVVEARPLISYSVIASMLKR</sequence>
<evidence type="ECO:0000313" key="5">
    <source>
        <dbReference type="Proteomes" id="UP000253090"/>
    </source>
</evidence>
<feature type="domain" description="Isochorismatase-like" evidence="3">
    <location>
        <begin position="4"/>
        <end position="139"/>
    </location>
</feature>
<dbReference type="Proteomes" id="UP000253090">
    <property type="component" value="Unassembled WGS sequence"/>
</dbReference>
<reference evidence="4 5" key="1">
    <citation type="submission" date="2018-07" db="EMBL/GenBank/DDBJ databases">
        <title>Genomic Encyclopedia of Type Strains, Phase III (KMG-III): the genomes of soil and plant-associated and newly described type strains.</title>
        <authorList>
            <person name="Whitman W."/>
        </authorList>
    </citation>
    <scope>NUCLEOTIDE SEQUENCE [LARGE SCALE GENOMIC DNA]</scope>
    <source>
        <strain evidence="4 5">CECT 8333</strain>
    </source>
</reference>
<name>A0A369BQE6_9BACL</name>
<evidence type="ECO:0000259" key="3">
    <source>
        <dbReference type="Pfam" id="PF00857"/>
    </source>
</evidence>
<protein>
    <submittedName>
        <fullName evidence="4">Nicotinamidase-related amidase</fullName>
    </submittedName>
</protein>
<dbReference type="Pfam" id="PF00857">
    <property type="entry name" value="Isochorismatase"/>
    <property type="match status" value="1"/>
</dbReference>
<dbReference type="InterPro" id="IPR050272">
    <property type="entry name" value="Isochorismatase-like_hydrls"/>
</dbReference>
<dbReference type="PANTHER" id="PTHR43540:SF6">
    <property type="entry name" value="ISOCHORISMATASE-LIKE DOMAIN-CONTAINING PROTEIN"/>
    <property type="match status" value="1"/>
</dbReference>
<proteinExistence type="inferred from homology"/>